<feature type="region of interest" description="Disordered" evidence="1">
    <location>
        <begin position="418"/>
        <end position="492"/>
    </location>
</feature>
<dbReference type="AlphaFoldDB" id="A0AAF3EEA2"/>
<sequence length="555" mass="55818">MGWRAGFILVIIHFLTLTDGWLVEPHLRMKRQTVVSSNAETSGQADNVETDAMAQHYKTADGTVGMNVSSSGNATGANTATINNQAQGQVGSTMLNATGNVGASGNNSQSFSGIDAAVYGNQSYLSNQQQGSVSGTGDTQVLANGGGQVVDSSGNVLGGQQIGTAGATGSLNSSSAVTAIQNITWGEFVSQMMAEAAAHGLGNGQANIDLGSGTPTNGIEVNGLLSGWNDNNGDINANVNGAANITNGVHDLTGSMQGNATGDGHSHIVGATNLQSNVSGTNNTISMFGDSDVQTEGESAINLNSGSNMTNGNGGNGNIIVNATANGPDKNMTAQDGVKVNDQNGGTLAINYGSIQGNGTENSGGSIVVNTQYNQTGQAQLDSRADGNSISNGQNSSLQINNQADLNNTNGVDNHGMASAGGVAAGQSSNMTGTGQLTVSGSGTGGNSNMEAFAGGNGSSSAETNAALGLNDAGGPRNSSVQGSVNASGDQTSVHSISTVTDDNGVQTLNNYQHASSIAHGSSSSSASNTAILRRKREIRRRKIHRLGPLFDALF</sequence>
<dbReference type="Proteomes" id="UP000887575">
    <property type="component" value="Unassembled WGS sequence"/>
</dbReference>
<evidence type="ECO:0000256" key="1">
    <source>
        <dbReference type="SAM" id="MobiDB-lite"/>
    </source>
</evidence>
<evidence type="ECO:0000313" key="3">
    <source>
        <dbReference type="Proteomes" id="UP000887575"/>
    </source>
</evidence>
<name>A0AAF3EEA2_9BILA</name>
<dbReference type="WBParaSite" id="MBELARI_LOCUS12297">
    <property type="protein sequence ID" value="MBELARI_LOCUS12297"/>
    <property type="gene ID" value="MBELARI_LOCUS12297"/>
</dbReference>
<accession>A0AAF3EEA2</accession>
<organism evidence="3 4">
    <name type="scientific">Mesorhabditis belari</name>
    <dbReference type="NCBI Taxonomy" id="2138241"/>
    <lineage>
        <taxon>Eukaryota</taxon>
        <taxon>Metazoa</taxon>
        <taxon>Ecdysozoa</taxon>
        <taxon>Nematoda</taxon>
        <taxon>Chromadorea</taxon>
        <taxon>Rhabditida</taxon>
        <taxon>Rhabditina</taxon>
        <taxon>Rhabditomorpha</taxon>
        <taxon>Rhabditoidea</taxon>
        <taxon>Rhabditidae</taxon>
        <taxon>Mesorhabditinae</taxon>
        <taxon>Mesorhabditis</taxon>
    </lineage>
</organism>
<evidence type="ECO:0000256" key="2">
    <source>
        <dbReference type="SAM" id="SignalP"/>
    </source>
</evidence>
<protein>
    <submittedName>
        <fullName evidence="4">Uncharacterized protein</fullName>
    </submittedName>
</protein>
<proteinExistence type="predicted"/>
<feature type="compositionally biased region" description="Polar residues" evidence="1">
    <location>
        <begin position="430"/>
        <end position="439"/>
    </location>
</feature>
<keyword evidence="2" id="KW-0732">Signal</keyword>
<feature type="signal peptide" evidence="2">
    <location>
        <begin position="1"/>
        <end position="20"/>
    </location>
</feature>
<evidence type="ECO:0000313" key="4">
    <source>
        <dbReference type="WBParaSite" id="MBELARI_LOCUS12297"/>
    </source>
</evidence>
<feature type="compositionally biased region" description="Low complexity" evidence="1">
    <location>
        <begin position="418"/>
        <end position="429"/>
    </location>
</feature>
<feature type="compositionally biased region" description="Polar residues" evidence="1">
    <location>
        <begin position="477"/>
        <end position="492"/>
    </location>
</feature>
<keyword evidence="3" id="KW-1185">Reference proteome</keyword>
<reference evidence="4" key="1">
    <citation type="submission" date="2024-02" db="UniProtKB">
        <authorList>
            <consortium name="WormBaseParasite"/>
        </authorList>
    </citation>
    <scope>IDENTIFICATION</scope>
</reference>
<feature type="chain" id="PRO_5042190323" evidence="2">
    <location>
        <begin position="21"/>
        <end position="555"/>
    </location>
</feature>